<protein>
    <submittedName>
        <fullName evidence="2">Glycosyl hydrolase family 28-related protein</fullName>
    </submittedName>
</protein>
<dbReference type="GO" id="GO:0016787">
    <property type="term" value="F:hydrolase activity"/>
    <property type="evidence" value="ECO:0007669"/>
    <property type="project" value="UniProtKB-KW"/>
</dbReference>
<comment type="caution">
    <text evidence="2">The sequence shown here is derived from an EMBL/GenBank/DDBJ whole genome shotgun (WGS) entry which is preliminary data.</text>
</comment>
<name>A0ABW3RWI6_9BACL</name>
<evidence type="ECO:0000313" key="2">
    <source>
        <dbReference type="EMBL" id="MFD1176857.1"/>
    </source>
</evidence>
<feature type="domain" description="Rhamnogalacturonase A/B/Epimerase-like pectate lyase" evidence="1">
    <location>
        <begin position="143"/>
        <end position="241"/>
    </location>
</feature>
<evidence type="ECO:0000313" key="3">
    <source>
        <dbReference type="Proteomes" id="UP001597262"/>
    </source>
</evidence>
<dbReference type="Pfam" id="PF12708">
    <property type="entry name" value="Pect-lyase_RHGA_epim"/>
    <property type="match status" value="1"/>
</dbReference>
<dbReference type="InterPro" id="IPR011050">
    <property type="entry name" value="Pectin_lyase_fold/virulence"/>
</dbReference>
<organism evidence="2 3">
    <name type="scientific">Paenibacillus puldeungensis</name>
    <dbReference type="NCBI Taxonomy" id="696536"/>
    <lineage>
        <taxon>Bacteria</taxon>
        <taxon>Bacillati</taxon>
        <taxon>Bacillota</taxon>
        <taxon>Bacilli</taxon>
        <taxon>Bacillales</taxon>
        <taxon>Paenibacillaceae</taxon>
        <taxon>Paenibacillus</taxon>
    </lineage>
</organism>
<gene>
    <name evidence="2" type="ORF">ACFQ3W_11175</name>
</gene>
<dbReference type="EMBL" id="JBHTLM010000006">
    <property type="protein sequence ID" value="MFD1176857.1"/>
    <property type="molecule type" value="Genomic_DNA"/>
</dbReference>
<dbReference type="RefSeq" id="WP_379319299.1">
    <property type="nucleotide sequence ID" value="NZ_JBHTLM010000006.1"/>
</dbReference>
<keyword evidence="2" id="KW-0378">Hydrolase</keyword>
<dbReference type="Gene3D" id="2.160.20.10">
    <property type="entry name" value="Single-stranded right-handed beta-helix, Pectin lyase-like"/>
    <property type="match status" value="1"/>
</dbReference>
<dbReference type="InterPro" id="IPR024535">
    <property type="entry name" value="RHGA/B-epi-like_pectate_lyase"/>
</dbReference>
<reference evidence="3" key="1">
    <citation type="journal article" date="2019" name="Int. J. Syst. Evol. Microbiol.">
        <title>The Global Catalogue of Microorganisms (GCM) 10K type strain sequencing project: providing services to taxonomists for standard genome sequencing and annotation.</title>
        <authorList>
            <consortium name="The Broad Institute Genomics Platform"/>
            <consortium name="The Broad Institute Genome Sequencing Center for Infectious Disease"/>
            <person name="Wu L."/>
            <person name="Ma J."/>
        </authorList>
    </citation>
    <scope>NUCLEOTIDE SEQUENCE [LARGE SCALE GENOMIC DNA]</scope>
    <source>
        <strain evidence="3">CCUG 59189</strain>
    </source>
</reference>
<proteinExistence type="predicted"/>
<dbReference type="Proteomes" id="UP001597262">
    <property type="component" value="Unassembled WGS sequence"/>
</dbReference>
<dbReference type="InterPro" id="IPR012334">
    <property type="entry name" value="Pectin_lyas_fold"/>
</dbReference>
<keyword evidence="3" id="KW-1185">Reference proteome</keyword>
<accession>A0ABW3RWI6</accession>
<sequence length="534" mass="57260">MASRYGGITGSKNISEDFENINTALENVEKDVDAKAAIVADHINSTAAHTAEHIAYSGTAAGANVKEAVDGVNDRVNTIIQGGGADKDAELIDIRTPDPSYTPKRTIAVAGDITRDMQAQFTVQLAGVTTNVDGRGINVKAPPYNAKSNGVDDDTAAFQAAINFCAANRIPLIVPGGADSYVLGDLTIPSHVNIIGMGGNRANIKAKSSVTNLFNIQGQQISIENLFIDMNSAPSNSVVFYFNTNVMGISDIRLDRIRIENHYRVIGDANHTTNLVANVYCTDITCYAGKATPVVLRDFLGFIYFSKFIVDFTGTNPIHGINVTWPGFDIENIAGVIFENVDVLGGTYSSGGHGFVMNNCLAIWFKRVMTDTLGGTGFFLTNCEYVYIDEVVSSHCVRGGILFTNCRFIHGAMVFVNGRKDQTGEQPNQDGIIFDNCSDSNVGTINTQNNTGNGFVLRGCTRMIINSVRSISNSISGLREESGTGTSQYNQLGNVQSLFNLTNSVILISATTGIVSLITNSGLLQFNRVGPYTA</sequence>
<dbReference type="SUPFAM" id="SSF51126">
    <property type="entry name" value="Pectin lyase-like"/>
    <property type="match status" value="1"/>
</dbReference>
<evidence type="ECO:0000259" key="1">
    <source>
        <dbReference type="Pfam" id="PF12708"/>
    </source>
</evidence>